<dbReference type="Gene3D" id="1.10.510.10">
    <property type="entry name" value="Transferase(Phosphotransferase) domain 1"/>
    <property type="match status" value="1"/>
</dbReference>
<organism evidence="3 4">
    <name type="scientific">Aquilegia coerulea</name>
    <name type="common">Rocky mountain columbine</name>
    <dbReference type="NCBI Taxonomy" id="218851"/>
    <lineage>
        <taxon>Eukaryota</taxon>
        <taxon>Viridiplantae</taxon>
        <taxon>Streptophyta</taxon>
        <taxon>Embryophyta</taxon>
        <taxon>Tracheophyta</taxon>
        <taxon>Spermatophyta</taxon>
        <taxon>Magnoliopsida</taxon>
        <taxon>Ranunculales</taxon>
        <taxon>Ranunculaceae</taxon>
        <taxon>Thalictroideae</taxon>
        <taxon>Aquilegia</taxon>
    </lineage>
</organism>
<dbReference type="OrthoDB" id="4062651at2759"/>
<feature type="region of interest" description="Disordered" evidence="1">
    <location>
        <begin position="1"/>
        <end position="30"/>
    </location>
</feature>
<dbReference type="InterPro" id="IPR000719">
    <property type="entry name" value="Prot_kinase_dom"/>
</dbReference>
<dbReference type="InterPro" id="IPR050823">
    <property type="entry name" value="Plant_Ser_Thr_Prot_Kinase"/>
</dbReference>
<sequence length="420" mass="47613">MTNIIYHPPVSSCSSPDSSTNSSSHQVQNDQNLETSSLYSFIFFACTRSSPDLLEDDDNSTIPFGEGVTNHGEHFSESSKLLQNSAPPPSDREILQSSKANNFSYRELKVATKNFCVDNELGRTFFGRVYKGWIDKHTLIATKPQNGIPVAVKIFYYDRKEHDSKTQWLKHNVEWQNYHPNLVRLVGYCTEDEHRILVYEFVPHKSLEDHLFRKRMFSNHKALSWSFRMKVALGAAKGLAFLHNAETEVIHGNLKPSNIFIDSNYNAKLSDSKLAKVSGPTTSMGGIETIYGDFEFGVYSMDGYAAPEYYRAGRPTTKSDVYSFGLVLLEMLFGRQIVQENKPFWAQKEVMDAKLCLEKKGRLMGIIDLQLEGQYSLEGLYKVATIVLLCLSKDPTLRPSMIKVVTTLENVISLDVQNLR</sequence>
<dbReference type="GO" id="GO:0004672">
    <property type="term" value="F:protein kinase activity"/>
    <property type="evidence" value="ECO:0007669"/>
    <property type="project" value="InterPro"/>
</dbReference>
<feature type="domain" description="Protein kinase" evidence="2">
    <location>
        <begin position="115"/>
        <end position="412"/>
    </location>
</feature>
<dbReference type="InterPro" id="IPR011009">
    <property type="entry name" value="Kinase-like_dom_sf"/>
</dbReference>
<dbReference type="Pfam" id="PF07714">
    <property type="entry name" value="PK_Tyr_Ser-Thr"/>
    <property type="match status" value="1"/>
</dbReference>
<dbReference type="EMBL" id="KZ305044">
    <property type="protein sequence ID" value="PIA39153.1"/>
    <property type="molecule type" value="Genomic_DNA"/>
</dbReference>
<protein>
    <recommendedName>
        <fullName evidence="2">Protein kinase domain-containing protein</fullName>
    </recommendedName>
</protein>
<name>A0A2G5D6L2_AQUCA</name>
<dbReference type="Gene3D" id="3.30.200.20">
    <property type="entry name" value="Phosphorylase Kinase, domain 1"/>
    <property type="match status" value="1"/>
</dbReference>
<dbReference type="PANTHER" id="PTHR45621">
    <property type="entry name" value="OS01G0588500 PROTEIN-RELATED"/>
    <property type="match status" value="1"/>
</dbReference>
<dbReference type="AlphaFoldDB" id="A0A2G5D6L2"/>
<dbReference type="STRING" id="218851.A0A2G5D6L2"/>
<evidence type="ECO:0000313" key="4">
    <source>
        <dbReference type="Proteomes" id="UP000230069"/>
    </source>
</evidence>
<accession>A0A2G5D6L2</accession>
<evidence type="ECO:0000259" key="2">
    <source>
        <dbReference type="PROSITE" id="PS50011"/>
    </source>
</evidence>
<dbReference type="PROSITE" id="PS50011">
    <property type="entry name" value="PROTEIN_KINASE_DOM"/>
    <property type="match status" value="1"/>
</dbReference>
<keyword evidence="4" id="KW-1185">Reference proteome</keyword>
<dbReference type="InterPro" id="IPR001245">
    <property type="entry name" value="Ser-Thr/Tyr_kinase_cat_dom"/>
</dbReference>
<evidence type="ECO:0000256" key="1">
    <source>
        <dbReference type="SAM" id="MobiDB-lite"/>
    </source>
</evidence>
<dbReference type="SUPFAM" id="SSF56112">
    <property type="entry name" value="Protein kinase-like (PK-like)"/>
    <property type="match status" value="1"/>
</dbReference>
<dbReference type="GO" id="GO:0005524">
    <property type="term" value="F:ATP binding"/>
    <property type="evidence" value="ECO:0007669"/>
    <property type="project" value="InterPro"/>
</dbReference>
<dbReference type="InParanoid" id="A0A2G5D6L2"/>
<dbReference type="Proteomes" id="UP000230069">
    <property type="component" value="Unassembled WGS sequence"/>
</dbReference>
<evidence type="ECO:0000313" key="3">
    <source>
        <dbReference type="EMBL" id="PIA39153.1"/>
    </source>
</evidence>
<gene>
    <name evidence="3" type="ORF">AQUCO_02700375v1</name>
</gene>
<feature type="compositionally biased region" description="Low complexity" evidence="1">
    <location>
        <begin position="11"/>
        <end position="24"/>
    </location>
</feature>
<proteinExistence type="predicted"/>
<reference evidence="3 4" key="1">
    <citation type="submission" date="2017-09" db="EMBL/GenBank/DDBJ databases">
        <title>WGS assembly of Aquilegia coerulea Goldsmith.</title>
        <authorList>
            <person name="Hodges S."/>
            <person name="Kramer E."/>
            <person name="Nordborg M."/>
            <person name="Tomkins J."/>
            <person name="Borevitz J."/>
            <person name="Derieg N."/>
            <person name="Yan J."/>
            <person name="Mihaltcheva S."/>
            <person name="Hayes R.D."/>
            <person name="Rokhsar D."/>
        </authorList>
    </citation>
    <scope>NUCLEOTIDE SEQUENCE [LARGE SCALE GENOMIC DNA]</scope>
    <source>
        <strain evidence="4">cv. Goldsmith</strain>
    </source>
</reference>